<dbReference type="OrthoDB" id="2014299at2759"/>
<keyword evidence="2" id="KW-0732">Signal</keyword>
<dbReference type="PANTHER" id="PTHR33222">
    <property type="match status" value="1"/>
</dbReference>
<dbReference type="STRING" id="4072.A0A1U8ECU1"/>
<feature type="domain" description="Cyanobacterial aminoacyl-tRNA synthetase CAAD" evidence="3">
    <location>
        <begin position="58"/>
        <end position="140"/>
    </location>
</feature>
<dbReference type="GO" id="GO:0009535">
    <property type="term" value="C:chloroplast thylakoid membrane"/>
    <property type="evidence" value="ECO:0000318"/>
    <property type="project" value="GO_Central"/>
</dbReference>
<reference evidence="4 5" key="2">
    <citation type="journal article" date="2017" name="Genome Biol.">
        <title>New reference genome sequences of hot pepper reveal the massive evolution of plant disease-resistance genes by retroduplication.</title>
        <authorList>
            <person name="Kim S."/>
            <person name="Park J."/>
            <person name="Yeom S.I."/>
            <person name="Kim Y.M."/>
            <person name="Seo E."/>
            <person name="Kim K.T."/>
            <person name="Kim M.S."/>
            <person name="Lee J.M."/>
            <person name="Cheong K."/>
            <person name="Shin H.S."/>
            <person name="Kim S.B."/>
            <person name="Han K."/>
            <person name="Lee J."/>
            <person name="Park M."/>
            <person name="Lee H.A."/>
            <person name="Lee H.Y."/>
            <person name="Lee Y."/>
            <person name="Oh S."/>
            <person name="Lee J.H."/>
            <person name="Choi E."/>
            <person name="Choi E."/>
            <person name="Lee S.E."/>
            <person name="Jeon J."/>
            <person name="Kim H."/>
            <person name="Choi G."/>
            <person name="Song H."/>
            <person name="Lee J."/>
            <person name="Lee S.C."/>
            <person name="Kwon J.K."/>
            <person name="Lee H.Y."/>
            <person name="Koo N."/>
            <person name="Hong Y."/>
            <person name="Kim R.W."/>
            <person name="Kang W.H."/>
            <person name="Huh J.H."/>
            <person name="Kang B.C."/>
            <person name="Yang T.J."/>
            <person name="Lee Y.H."/>
            <person name="Bennetzen J.L."/>
            <person name="Choi D."/>
        </authorList>
    </citation>
    <scope>NUCLEOTIDE SEQUENCE [LARGE SCALE GENOMIC DNA]</scope>
    <source>
        <strain evidence="5">cv. CM334</strain>
    </source>
</reference>
<name>A0A1U8ECU1_CAPAN</name>
<reference evidence="4 5" key="1">
    <citation type="journal article" date="2014" name="Nat. Genet.">
        <title>Genome sequence of the hot pepper provides insights into the evolution of pungency in Capsicum species.</title>
        <authorList>
            <person name="Kim S."/>
            <person name="Park M."/>
            <person name="Yeom S.I."/>
            <person name="Kim Y.M."/>
            <person name="Lee J.M."/>
            <person name="Lee H.A."/>
            <person name="Seo E."/>
            <person name="Choi J."/>
            <person name="Cheong K."/>
            <person name="Kim K.T."/>
            <person name="Jung K."/>
            <person name="Lee G.W."/>
            <person name="Oh S.K."/>
            <person name="Bae C."/>
            <person name="Kim S.B."/>
            <person name="Lee H.Y."/>
            <person name="Kim S.Y."/>
            <person name="Kim M.S."/>
            <person name="Kang B.C."/>
            <person name="Jo Y.D."/>
            <person name="Yang H.B."/>
            <person name="Jeong H.J."/>
            <person name="Kang W.H."/>
            <person name="Kwon J.K."/>
            <person name="Shin C."/>
            <person name="Lim J.Y."/>
            <person name="Park J.H."/>
            <person name="Huh J.H."/>
            <person name="Kim J.S."/>
            <person name="Kim B.D."/>
            <person name="Cohen O."/>
            <person name="Paran I."/>
            <person name="Suh M.C."/>
            <person name="Lee S.B."/>
            <person name="Kim Y.K."/>
            <person name="Shin Y."/>
            <person name="Noh S.J."/>
            <person name="Park J."/>
            <person name="Seo Y.S."/>
            <person name="Kwon S.Y."/>
            <person name="Kim H.A."/>
            <person name="Park J.M."/>
            <person name="Kim H.J."/>
            <person name="Choi S.B."/>
            <person name="Bosland P.W."/>
            <person name="Reeves G."/>
            <person name="Jo S.H."/>
            <person name="Lee B.W."/>
            <person name="Cho H.T."/>
            <person name="Choi H.S."/>
            <person name="Lee M.S."/>
            <person name="Yu Y."/>
            <person name="Do Choi Y."/>
            <person name="Park B.S."/>
            <person name="van Deynze A."/>
            <person name="Ashrafi H."/>
            <person name="Hill T."/>
            <person name="Kim W.T."/>
            <person name="Pai H.S."/>
            <person name="Ahn H.K."/>
            <person name="Yeam I."/>
            <person name="Giovannoni J.J."/>
            <person name="Rose J.K."/>
            <person name="Sorensen I."/>
            <person name="Lee S.J."/>
            <person name="Kim R.W."/>
            <person name="Choi I.Y."/>
            <person name="Choi B.S."/>
            <person name="Lim J.S."/>
            <person name="Lee Y.H."/>
            <person name="Choi D."/>
        </authorList>
    </citation>
    <scope>NUCLEOTIDE SEQUENCE [LARGE SCALE GENOMIC DNA]</scope>
    <source>
        <strain evidence="5">cv. CM334</strain>
    </source>
</reference>
<evidence type="ECO:0000256" key="1">
    <source>
        <dbReference type="ARBA" id="ARBA00004141"/>
    </source>
</evidence>
<proteinExistence type="predicted"/>
<dbReference type="PROSITE" id="PS51257">
    <property type="entry name" value="PROKAR_LIPOPROTEIN"/>
    <property type="match status" value="1"/>
</dbReference>
<organism evidence="4 5">
    <name type="scientific">Capsicum annuum</name>
    <name type="common">Capsicum pepper</name>
    <dbReference type="NCBI Taxonomy" id="4072"/>
    <lineage>
        <taxon>Eukaryota</taxon>
        <taxon>Viridiplantae</taxon>
        <taxon>Streptophyta</taxon>
        <taxon>Embryophyta</taxon>
        <taxon>Tracheophyta</taxon>
        <taxon>Spermatophyta</taxon>
        <taxon>Magnoliopsida</taxon>
        <taxon>eudicotyledons</taxon>
        <taxon>Gunneridae</taxon>
        <taxon>Pentapetalae</taxon>
        <taxon>asterids</taxon>
        <taxon>lamiids</taxon>
        <taxon>Solanales</taxon>
        <taxon>Solanaceae</taxon>
        <taxon>Solanoideae</taxon>
        <taxon>Capsiceae</taxon>
        <taxon>Capsicum</taxon>
    </lineage>
</organism>
<comment type="subcellular location">
    <subcellularLocation>
        <location evidence="1">Membrane</location>
        <topology evidence="1">Multi-pass membrane protein</topology>
    </subcellularLocation>
</comment>
<dbReference type="InterPro" id="IPR033344">
    <property type="entry name" value="CURT1"/>
</dbReference>
<dbReference type="Gramene" id="PHT72968">
    <property type="protein sequence ID" value="PHT72968"/>
    <property type="gene ID" value="T459_23753"/>
</dbReference>
<accession>A0A1U8ECU1</accession>
<accession>A0A2G2YT73</accession>
<comment type="caution">
    <text evidence="4">The sequence shown here is derived from an EMBL/GenBank/DDBJ whole genome shotgun (WGS) entry which is preliminary data.</text>
</comment>
<dbReference type="EMBL" id="AYRZ02000009">
    <property type="protein sequence ID" value="PHT72968.1"/>
    <property type="molecule type" value="Genomic_DNA"/>
</dbReference>
<dbReference type="PANTHER" id="PTHR33222:SF9">
    <property type="entry name" value="PROTEIN CURVATURE THYLAKOID 1B, CHLOROPLASTIC"/>
    <property type="match status" value="1"/>
</dbReference>
<keyword evidence="5" id="KW-1185">Reference proteome</keyword>
<evidence type="ECO:0000313" key="4">
    <source>
        <dbReference type="EMBL" id="PHT72968.1"/>
    </source>
</evidence>
<protein>
    <submittedName>
        <fullName evidence="4">Protein CURVATURE THYLAKOID 1B, chloroplastic</fullName>
    </submittedName>
</protein>
<dbReference type="KEGG" id="cann:107842379"/>
<dbReference type="Proteomes" id="UP000222542">
    <property type="component" value="Unassembled WGS sequence"/>
</dbReference>
<sequence length="144" mass="16186">MFKLFNTFVISLMWMSCDAGRKMERNVVSVATSTGEVVTAEPTTTEMATTKLPSKLVQKIQEVWNKVDDKYAVSSLGVAAFILLWSSTRVISAIDRLPLIPSVLKLVGIGYTGWFAYKNLIFKPNREVLIAKIKDLYKYIIESS</sequence>
<dbReference type="Pfam" id="PF14159">
    <property type="entry name" value="CAAD"/>
    <property type="match status" value="1"/>
</dbReference>
<dbReference type="AlphaFoldDB" id="A0A1U8ECU1"/>
<feature type="signal peptide" evidence="2">
    <location>
        <begin position="1"/>
        <end position="19"/>
    </location>
</feature>
<feature type="chain" id="PRO_5030035242" evidence="2">
    <location>
        <begin position="20"/>
        <end position="144"/>
    </location>
</feature>
<gene>
    <name evidence="4" type="ORF">T459_23753</name>
</gene>
<dbReference type="OMA" id="MASGRRM"/>
<dbReference type="InterPro" id="IPR025564">
    <property type="entry name" value="CAAD_dom"/>
</dbReference>
<evidence type="ECO:0000313" key="5">
    <source>
        <dbReference type="Proteomes" id="UP000222542"/>
    </source>
</evidence>
<evidence type="ECO:0000259" key="3">
    <source>
        <dbReference type="Pfam" id="PF14159"/>
    </source>
</evidence>
<evidence type="ECO:0000256" key="2">
    <source>
        <dbReference type="SAM" id="SignalP"/>
    </source>
</evidence>